<organism evidence="1 2">
    <name type="scientific">Lachnoanaerobaculum saburreum F0468</name>
    <dbReference type="NCBI Taxonomy" id="1095750"/>
    <lineage>
        <taxon>Bacteria</taxon>
        <taxon>Bacillati</taxon>
        <taxon>Bacillota</taxon>
        <taxon>Clostridia</taxon>
        <taxon>Lachnospirales</taxon>
        <taxon>Lachnospiraceae</taxon>
        <taxon>Lachnoanaerobaculum</taxon>
    </lineage>
</organism>
<sequence length="84" mass="9940">KEAYRNLYIYSIDVDTGLNKEVYKKKRFFFGNDSSEIFATDEYIFIYEYSDYGEKQCITRINRDGSNPILVMDENGEIVMKPVQ</sequence>
<reference evidence="1 2" key="1">
    <citation type="submission" date="2012-03" db="EMBL/GenBank/DDBJ databases">
        <authorList>
            <person name="Durkin A.S."/>
            <person name="McCorrison J."/>
            <person name="Torralba M."/>
            <person name="Gillis M."/>
            <person name="Methe B."/>
            <person name="Sutton G."/>
            <person name="Nelson K.E."/>
        </authorList>
    </citation>
    <scope>NUCLEOTIDE SEQUENCE [LARGE SCALE GENOMIC DNA]</scope>
    <source>
        <strain evidence="1 2">F0468</strain>
    </source>
</reference>
<dbReference type="PATRIC" id="fig|1095750.3.peg.2714"/>
<gene>
    <name evidence="1" type="ORF">HMPREF9970_0069</name>
</gene>
<evidence type="ECO:0000313" key="2">
    <source>
        <dbReference type="Proteomes" id="UP000005039"/>
    </source>
</evidence>
<name>I0R454_9FIRM</name>
<dbReference type="AlphaFoldDB" id="I0R454"/>
<accession>I0R454</accession>
<feature type="non-terminal residue" evidence="1">
    <location>
        <position position="1"/>
    </location>
</feature>
<protein>
    <submittedName>
        <fullName evidence="1">Uncharacterized protein</fullName>
    </submittedName>
</protein>
<comment type="caution">
    <text evidence="1">The sequence shown here is derived from an EMBL/GenBank/DDBJ whole genome shotgun (WGS) entry which is preliminary data.</text>
</comment>
<proteinExistence type="predicted"/>
<evidence type="ECO:0000313" key="1">
    <source>
        <dbReference type="EMBL" id="EIC94462.1"/>
    </source>
</evidence>
<keyword evidence="2" id="KW-1185">Reference proteome</keyword>
<dbReference type="EMBL" id="AJGH01000138">
    <property type="protein sequence ID" value="EIC94462.1"/>
    <property type="molecule type" value="Genomic_DNA"/>
</dbReference>
<dbReference type="Proteomes" id="UP000005039">
    <property type="component" value="Unassembled WGS sequence"/>
</dbReference>